<feature type="domain" description="Mannitol dehydrogenase N-terminal" evidence="8">
    <location>
        <begin position="17"/>
        <end position="210"/>
    </location>
</feature>
<evidence type="ECO:0000313" key="10">
    <source>
        <dbReference type="EMBL" id="KAF5385538.1"/>
    </source>
</evidence>
<keyword evidence="5" id="KW-0560">Oxidoreductase</keyword>
<dbReference type="SUPFAM" id="SSF51735">
    <property type="entry name" value="NAD(P)-binding Rossmann-fold domains"/>
    <property type="match status" value="1"/>
</dbReference>
<dbReference type="Pfam" id="PF01232">
    <property type="entry name" value="Mannitol_dh"/>
    <property type="match status" value="1"/>
</dbReference>
<organism evidence="10 11">
    <name type="scientific">Collybiopsis confluens</name>
    <dbReference type="NCBI Taxonomy" id="2823264"/>
    <lineage>
        <taxon>Eukaryota</taxon>
        <taxon>Fungi</taxon>
        <taxon>Dikarya</taxon>
        <taxon>Basidiomycota</taxon>
        <taxon>Agaricomycotina</taxon>
        <taxon>Agaricomycetes</taxon>
        <taxon>Agaricomycetidae</taxon>
        <taxon>Agaricales</taxon>
        <taxon>Marasmiineae</taxon>
        <taxon>Omphalotaceae</taxon>
        <taxon>Collybiopsis</taxon>
    </lineage>
</organism>
<dbReference type="InterPro" id="IPR023028">
    <property type="entry name" value="Mannitol_1_phos_5_DH"/>
</dbReference>
<dbReference type="PANTHER" id="PTHR30524:SF0">
    <property type="entry name" value="ALTRONATE OXIDOREDUCTASE-RELATED"/>
    <property type="match status" value="1"/>
</dbReference>
<dbReference type="InterPro" id="IPR000669">
    <property type="entry name" value="Mannitol_DH"/>
</dbReference>
<comment type="similarity">
    <text evidence="1">Belongs to the mannitol dehydrogenase family.</text>
</comment>
<dbReference type="EMBL" id="JAACJN010000039">
    <property type="protein sequence ID" value="KAF5385538.1"/>
    <property type="molecule type" value="Genomic_DNA"/>
</dbReference>
<dbReference type="NCBIfam" id="NF002652">
    <property type="entry name" value="PRK02318.2-5"/>
    <property type="match status" value="1"/>
</dbReference>
<dbReference type="OrthoDB" id="418169at2759"/>
<dbReference type="AlphaFoldDB" id="A0A8H5M983"/>
<dbReference type="HAMAP" id="MF_00196">
    <property type="entry name" value="Mannitol_dehydrog"/>
    <property type="match status" value="1"/>
</dbReference>
<reference evidence="10 11" key="1">
    <citation type="journal article" date="2020" name="ISME J.">
        <title>Uncovering the hidden diversity of litter-decomposition mechanisms in mushroom-forming fungi.</title>
        <authorList>
            <person name="Floudas D."/>
            <person name="Bentzer J."/>
            <person name="Ahren D."/>
            <person name="Johansson T."/>
            <person name="Persson P."/>
            <person name="Tunlid A."/>
        </authorList>
    </citation>
    <scope>NUCLEOTIDE SEQUENCE [LARGE SCALE GENOMIC DNA]</scope>
    <source>
        <strain evidence="10 11">CBS 406.79</strain>
    </source>
</reference>
<proteinExistence type="inferred from homology"/>
<comment type="caution">
    <text evidence="10">The sequence shown here is derived from an EMBL/GenBank/DDBJ whole genome shotgun (WGS) entry which is preliminary data.</text>
</comment>
<dbReference type="InterPro" id="IPR013328">
    <property type="entry name" value="6PGD_dom2"/>
</dbReference>
<feature type="domain" description="Mannitol dehydrogenase C-terminal" evidence="9">
    <location>
        <begin position="219"/>
        <end position="402"/>
    </location>
</feature>
<keyword evidence="6" id="KW-0520">NAD</keyword>
<dbReference type="Pfam" id="PF08125">
    <property type="entry name" value="Mannitol_dh_C"/>
    <property type="match status" value="1"/>
</dbReference>
<sequence length="418" mass="46755">MSAIKFPSSSSSSSAIALHFGGGNIGRGLIGPVLSRAGFHLVFADVAEDLVNRLNTQGQYDIHILSNDELQLETVKPVSAVLSTDMKAIEQIAKGPLSIITTAVGPNVLPKLAKPLAQIIRTRMEAKMGPINVVACENLQHATDILRDSIMKELSEEKERLYTQDHIGFAVCSVDRIALPITSENHLDVGVEPFFEWTVDSKSLKKTDPDVIIDGMHDNLDAYVQRKLFTVNTGHAITAYLGFLHKKDTIIESITDNNIRLIVSEALQESGTALIETYRPFFTSEQHSEFIQKILNRFSNRHIHDQVSRVGREPLRKLRRGERLLGPVEMCKEKNLKRDSLLSGFAAALLFHPTHVSDDEHEQNEDQEATELQERISRDGVQRVVGELTGWSGDDEDLRKVVRKYDEFKESLVVSNTR</sequence>
<dbReference type="PANTHER" id="PTHR30524">
    <property type="entry name" value="MANNITOL-1-PHOSPHATE 5-DEHYDROGENASE"/>
    <property type="match status" value="1"/>
</dbReference>
<evidence type="ECO:0000256" key="4">
    <source>
        <dbReference type="ARBA" id="ARBA00016219"/>
    </source>
</evidence>
<evidence type="ECO:0000259" key="8">
    <source>
        <dbReference type="Pfam" id="PF01232"/>
    </source>
</evidence>
<keyword evidence="11" id="KW-1185">Reference proteome</keyword>
<evidence type="ECO:0000259" key="9">
    <source>
        <dbReference type="Pfam" id="PF08125"/>
    </source>
</evidence>
<evidence type="ECO:0000256" key="5">
    <source>
        <dbReference type="ARBA" id="ARBA00023002"/>
    </source>
</evidence>
<dbReference type="Gene3D" id="1.10.1040.10">
    <property type="entry name" value="N-(1-d-carboxylethyl)-l-norvaline Dehydrogenase, domain 2"/>
    <property type="match status" value="1"/>
</dbReference>
<evidence type="ECO:0000256" key="3">
    <source>
        <dbReference type="ARBA" id="ARBA00012939"/>
    </source>
</evidence>
<dbReference type="SUPFAM" id="SSF48179">
    <property type="entry name" value="6-phosphogluconate dehydrogenase C-terminal domain-like"/>
    <property type="match status" value="1"/>
</dbReference>
<dbReference type="InterPro" id="IPR013118">
    <property type="entry name" value="Mannitol_DH_C"/>
</dbReference>
<dbReference type="InterPro" id="IPR013131">
    <property type="entry name" value="Mannitol_DH_N"/>
</dbReference>
<protein>
    <recommendedName>
        <fullName evidence="4">Mannitol-1-phosphate 5-dehydrogenase</fullName>
        <ecNumber evidence="3">1.1.1.17</ecNumber>
    </recommendedName>
</protein>
<dbReference type="InterPro" id="IPR008927">
    <property type="entry name" value="6-PGluconate_DH-like_C_sf"/>
</dbReference>
<dbReference type="Gene3D" id="3.40.50.720">
    <property type="entry name" value="NAD(P)-binding Rossmann-like Domain"/>
    <property type="match status" value="1"/>
</dbReference>
<evidence type="ECO:0000256" key="7">
    <source>
        <dbReference type="ARBA" id="ARBA00048615"/>
    </source>
</evidence>
<gene>
    <name evidence="10" type="ORF">D9757_006721</name>
</gene>
<comment type="catalytic activity">
    <reaction evidence="7">
        <text>D-mannitol 1-phosphate + NAD(+) = beta-D-fructose 6-phosphate + NADH + H(+)</text>
        <dbReference type="Rhea" id="RHEA:19661"/>
        <dbReference type="ChEBI" id="CHEBI:15378"/>
        <dbReference type="ChEBI" id="CHEBI:57540"/>
        <dbReference type="ChEBI" id="CHEBI:57634"/>
        <dbReference type="ChEBI" id="CHEBI:57945"/>
        <dbReference type="ChEBI" id="CHEBI:61381"/>
        <dbReference type="EC" id="1.1.1.17"/>
    </reaction>
</comment>
<dbReference type="GO" id="GO:0019592">
    <property type="term" value="P:mannitol catabolic process"/>
    <property type="evidence" value="ECO:0007669"/>
    <property type="project" value="TreeGrafter"/>
</dbReference>
<dbReference type="InterPro" id="IPR036291">
    <property type="entry name" value="NAD(P)-bd_dom_sf"/>
</dbReference>
<dbReference type="GO" id="GO:0005829">
    <property type="term" value="C:cytosol"/>
    <property type="evidence" value="ECO:0007669"/>
    <property type="project" value="TreeGrafter"/>
</dbReference>
<dbReference type="GO" id="GO:0008926">
    <property type="term" value="F:mannitol-1-phosphate 5-dehydrogenase activity"/>
    <property type="evidence" value="ECO:0007669"/>
    <property type="project" value="UniProtKB-EC"/>
</dbReference>
<evidence type="ECO:0000313" key="11">
    <source>
        <dbReference type="Proteomes" id="UP000518752"/>
    </source>
</evidence>
<evidence type="ECO:0000256" key="1">
    <source>
        <dbReference type="ARBA" id="ARBA00006541"/>
    </source>
</evidence>
<dbReference type="Proteomes" id="UP000518752">
    <property type="component" value="Unassembled WGS sequence"/>
</dbReference>
<comment type="subunit">
    <text evidence="2">Monomer.</text>
</comment>
<dbReference type="EC" id="1.1.1.17" evidence="3"/>
<dbReference type="PRINTS" id="PR00084">
    <property type="entry name" value="MTLDHDRGNASE"/>
</dbReference>
<name>A0A8H5M983_9AGAR</name>
<accession>A0A8H5M983</accession>
<evidence type="ECO:0000256" key="2">
    <source>
        <dbReference type="ARBA" id="ARBA00011245"/>
    </source>
</evidence>
<evidence type="ECO:0000256" key="6">
    <source>
        <dbReference type="ARBA" id="ARBA00023027"/>
    </source>
</evidence>